<dbReference type="InterPro" id="IPR035906">
    <property type="entry name" value="MetI-like_sf"/>
</dbReference>
<evidence type="ECO:0000256" key="2">
    <source>
        <dbReference type="ARBA" id="ARBA00022448"/>
    </source>
</evidence>
<dbReference type="PANTHER" id="PTHR43386:SF1">
    <property type="entry name" value="D,D-DIPEPTIDE TRANSPORT SYSTEM PERMEASE PROTEIN DDPC-RELATED"/>
    <property type="match status" value="1"/>
</dbReference>
<accession>A0ABT1A9K2</accession>
<gene>
    <name evidence="9" type="ORF">KDL28_32035</name>
</gene>
<evidence type="ECO:0000256" key="3">
    <source>
        <dbReference type="ARBA" id="ARBA00022475"/>
    </source>
</evidence>
<dbReference type="Pfam" id="PF00528">
    <property type="entry name" value="BPD_transp_1"/>
    <property type="match status" value="1"/>
</dbReference>
<dbReference type="SUPFAM" id="SSF161098">
    <property type="entry name" value="MetI-like"/>
    <property type="match status" value="1"/>
</dbReference>
<comment type="similarity">
    <text evidence="7">Belongs to the binding-protein-dependent transport system permease family.</text>
</comment>
<dbReference type="InterPro" id="IPR050366">
    <property type="entry name" value="BP-dependent_transpt_permease"/>
</dbReference>
<evidence type="ECO:0000256" key="5">
    <source>
        <dbReference type="ARBA" id="ARBA00022989"/>
    </source>
</evidence>
<evidence type="ECO:0000256" key="6">
    <source>
        <dbReference type="ARBA" id="ARBA00023136"/>
    </source>
</evidence>
<comment type="caution">
    <text evidence="9">The sequence shown here is derived from an EMBL/GenBank/DDBJ whole genome shotgun (WGS) entry which is preliminary data.</text>
</comment>
<name>A0ABT1A9K2_9PSEU</name>
<dbReference type="PANTHER" id="PTHR43386">
    <property type="entry name" value="OLIGOPEPTIDE TRANSPORT SYSTEM PERMEASE PROTEIN APPC"/>
    <property type="match status" value="1"/>
</dbReference>
<dbReference type="InterPro" id="IPR000515">
    <property type="entry name" value="MetI-like"/>
</dbReference>
<feature type="transmembrane region" description="Helical" evidence="7">
    <location>
        <begin position="28"/>
        <end position="51"/>
    </location>
</feature>
<evidence type="ECO:0000313" key="9">
    <source>
        <dbReference type="EMBL" id="MCO1659709.1"/>
    </source>
</evidence>
<dbReference type="Gene3D" id="1.10.3720.10">
    <property type="entry name" value="MetI-like"/>
    <property type="match status" value="1"/>
</dbReference>
<feature type="transmembrane region" description="Helical" evidence="7">
    <location>
        <begin position="250"/>
        <end position="276"/>
    </location>
</feature>
<feature type="transmembrane region" description="Helical" evidence="7">
    <location>
        <begin position="126"/>
        <end position="145"/>
    </location>
</feature>
<dbReference type="Proteomes" id="UP001165283">
    <property type="component" value="Unassembled WGS sequence"/>
</dbReference>
<organism evidence="9 10">
    <name type="scientific">Pseudonocardia humida</name>
    <dbReference type="NCBI Taxonomy" id="2800819"/>
    <lineage>
        <taxon>Bacteria</taxon>
        <taxon>Bacillati</taxon>
        <taxon>Actinomycetota</taxon>
        <taxon>Actinomycetes</taxon>
        <taxon>Pseudonocardiales</taxon>
        <taxon>Pseudonocardiaceae</taxon>
        <taxon>Pseudonocardia</taxon>
    </lineage>
</organism>
<dbReference type="PROSITE" id="PS50928">
    <property type="entry name" value="ABC_TM1"/>
    <property type="match status" value="1"/>
</dbReference>
<keyword evidence="6 7" id="KW-0472">Membrane</keyword>
<evidence type="ECO:0000256" key="1">
    <source>
        <dbReference type="ARBA" id="ARBA00004651"/>
    </source>
</evidence>
<proteinExistence type="inferred from homology"/>
<dbReference type="InterPro" id="IPR025966">
    <property type="entry name" value="OppC_N"/>
</dbReference>
<evidence type="ECO:0000313" key="10">
    <source>
        <dbReference type="Proteomes" id="UP001165283"/>
    </source>
</evidence>
<keyword evidence="4 7" id="KW-0812">Transmembrane</keyword>
<feature type="domain" description="ABC transmembrane type-1" evidence="8">
    <location>
        <begin position="90"/>
        <end position="279"/>
    </location>
</feature>
<sequence length="286" mass="29800">MSVEPAAAGDVDRLLAPRGTRTGRRRSAGLVLAIGFLALLVLVAVAATWIAPYVPSAQDLDDRLSGPTPEHLLGTDYLGRDVLSRLLHGARPALIGAVVAVVVSCALGVPWGLLAGYYGGWADSALMRLADTVLVFPSLVFAIAITGSIGAGIVTSMAAFGLAISPSIARLVRAGVIGELHKDYVQITRMYGCSAGSRLVRHILPNSLEPLAVQVTIYAGIAVLAQAGLDFLGLGVQIPEPSWGADLSQAFTYILVDPAATLAPGITIMLTVLAIYRVGDAIRDRL</sequence>
<keyword evidence="2 7" id="KW-0813">Transport</keyword>
<dbReference type="EMBL" id="JAGSOV010000070">
    <property type="protein sequence ID" value="MCO1659709.1"/>
    <property type="molecule type" value="Genomic_DNA"/>
</dbReference>
<keyword evidence="10" id="KW-1185">Reference proteome</keyword>
<reference evidence="9" key="1">
    <citation type="submission" date="2021-04" db="EMBL/GenBank/DDBJ databases">
        <title>Pseudonocardia sp. nov., isolated from sandy soil of mangrove forest.</title>
        <authorList>
            <person name="Zan Z."/>
            <person name="Huang R."/>
            <person name="Liu W."/>
        </authorList>
    </citation>
    <scope>NUCLEOTIDE SEQUENCE</scope>
    <source>
        <strain evidence="9">S2-4</strain>
    </source>
</reference>
<keyword evidence="3" id="KW-1003">Cell membrane</keyword>
<dbReference type="RefSeq" id="WP_252444644.1">
    <property type="nucleotide sequence ID" value="NZ_JAGSOV010000070.1"/>
</dbReference>
<protein>
    <submittedName>
        <fullName evidence="9">ABC transporter permease</fullName>
    </submittedName>
</protein>
<comment type="subcellular location">
    <subcellularLocation>
        <location evidence="1 7">Cell membrane</location>
        <topology evidence="1 7">Multi-pass membrane protein</topology>
    </subcellularLocation>
</comment>
<dbReference type="Pfam" id="PF12911">
    <property type="entry name" value="OppC_N"/>
    <property type="match status" value="1"/>
</dbReference>
<feature type="transmembrane region" description="Helical" evidence="7">
    <location>
        <begin position="93"/>
        <end position="114"/>
    </location>
</feature>
<evidence type="ECO:0000256" key="4">
    <source>
        <dbReference type="ARBA" id="ARBA00022692"/>
    </source>
</evidence>
<evidence type="ECO:0000256" key="7">
    <source>
        <dbReference type="RuleBase" id="RU363032"/>
    </source>
</evidence>
<evidence type="ECO:0000259" key="8">
    <source>
        <dbReference type="PROSITE" id="PS50928"/>
    </source>
</evidence>
<dbReference type="CDD" id="cd06261">
    <property type="entry name" value="TM_PBP2"/>
    <property type="match status" value="1"/>
</dbReference>
<keyword evidence="5 7" id="KW-1133">Transmembrane helix</keyword>